<keyword evidence="3" id="KW-1185">Reference proteome</keyword>
<evidence type="ECO:0000313" key="2">
    <source>
        <dbReference type="EMBL" id="AUH03821.1"/>
    </source>
</evidence>
<proteinExistence type="predicted"/>
<gene>
    <name evidence="1" type="ORF">CWC46_06520</name>
    <name evidence="2" type="ORF">Ser39006_006525</name>
</gene>
<reference evidence="2 3" key="1">
    <citation type="journal article" date="2013" name="Genome Announc.">
        <title>Draft genome sequence of Serratia sp. strain ATCC 39006, a model bacterium for analysis of the biosynthesis and regulation of prodigiosin, a carbapenem, and gas vesicles.</title>
        <authorList>
            <person name="Fineran P.C."/>
            <person name="Iglesias Cans M.C."/>
            <person name="Ramsay J.P."/>
            <person name="Wilf N.M."/>
            <person name="Cossyleon D."/>
            <person name="McNeil M.B."/>
            <person name="Williamson N.R."/>
            <person name="Monson R.E."/>
            <person name="Becher S.A."/>
            <person name="Stanton J.A."/>
            <person name="Brugger K."/>
            <person name="Brown S.D."/>
            <person name="Salmond G.P."/>
        </authorList>
    </citation>
    <scope>NUCLEOTIDE SEQUENCE [LARGE SCALE GENOMIC DNA]</scope>
    <source>
        <strain evidence="2">ATCC 39006</strain>
        <strain evidence="3">ATCC 39006 / SC 11482</strain>
    </source>
</reference>
<evidence type="ECO:0000313" key="4">
    <source>
        <dbReference type="Proteomes" id="UP000233778"/>
    </source>
</evidence>
<dbReference type="RefSeq" id="WP_037382366.1">
    <property type="nucleotide sequence ID" value="NZ_CP025084.1"/>
</dbReference>
<reference evidence="1 4" key="3">
    <citation type="submission" date="2017-11" db="EMBL/GenBank/DDBJ databases">
        <title>Complete genome sequence of Serratia sp. ATCC 39006 LacA.</title>
        <authorList>
            <person name="Hampton H.G."/>
            <person name="Jackson S.A."/>
            <person name="Jauregui R."/>
            <person name="Poulter G.T.M."/>
            <person name="Salmond G.P.C."/>
            <person name="Fineran P.C."/>
        </authorList>
    </citation>
    <scope>NUCLEOTIDE SEQUENCE [LARGE SCALE GENOMIC DNA]</scope>
    <source>
        <strain evidence="1 4">ATCC 39006</strain>
    </source>
</reference>
<dbReference type="KEGG" id="sera:Ser39006_006525"/>
<evidence type="ECO:0000313" key="1">
    <source>
        <dbReference type="EMBL" id="AUG99503.1"/>
    </source>
</evidence>
<dbReference type="AlphaFoldDB" id="A0A2I5TGW9"/>
<name>A0A2I5TGW9_SERS3</name>
<sequence length="61" mass="6913">MSELAEKINDFSRSMGWDISRSEVQRLIAGHAITFGDQPYIVRADGCLYRAPARKKNQLSN</sequence>
<organism evidence="2 3">
    <name type="scientific">Serratia sp. (strain ATCC 39006)</name>
    <name type="common">Prodigiosinella confusarubida</name>
    <dbReference type="NCBI Taxonomy" id="104623"/>
    <lineage>
        <taxon>Bacteria</taxon>
        <taxon>Pseudomonadati</taxon>
        <taxon>Pseudomonadota</taxon>
        <taxon>Gammaproteobacteria</taxon>
        <taxon>Enterobacterales</taxon>
        <taxon>Pectobacteriaceae</taxon>
        <taxon>Prodigiosinella</taxon>
    </lineage>
</organism>
<dbReference type="EMBL" id="CP025084">
    <property type="protein sequence ID" value="AUH03821.1"/>
    <property type="molecule type" value="Genomic_DNA"/>
</dbReference>
<dbReference type="EMBL" id="CP025085">
    <property type="protein sequence ID" value="AUG99503.1"/>
    <property type="molecule type" value="Genomic_DNA"/>
</dbReference>
<protein>
    <submittedName>
        <fullName evidence="2">Uncharacterized protein</fullName>
    </submittedName>
</protein>
<accession>A0A2I5TGW9</accession>
<dbReference type="Proteomes" id="UP000233778">
    <property type="component" value="Chromosome"/>
</dbReference>
<reference evidence="2" key="2">
    <citation type="submission" date="2013-09" db="EMBL/GenBank/DDBJ databases">
        <authorList>
            <person name="Wang G."/>
            <person name="Yang Y."/>
            <person name="Su Y."/>
        </authorList>
    </citation>
    <scope>NUCLEOTIDE SEQUENCE</scope>
    <source>
        <strain evidence="2">ATCC 39006</strain>
    </source>
</reference>
<dbReference type="KEGG" id="serq:CWC46_06520"/>
<dbReference type="Proteomes" id="UP000017700">
    <property type="component" value="Chromosome"/>
</dbReference>
<reference evidence="2" key="4">
    <citation type="submission" date="2017-11" db="EMBL/GenBank/DDBJ databases">
        <title>Complete genome sequence of Serratia sp. ATCC 39006.</title>
        <authorList>
            <person name="Hampton H.G."/>
            <person name="Jackson S.A."/>
            <person name="Jauregui R."/>
            <person name="Poulter G.T.M."/>
            <person name="Salmond G.P.C."/>
            <person name="Fineran P.C."/>
        </authorList>
    </citation>
    <scope>NUCLEOTIDE SEQUENCE</scope>
    <source>
        <strain evidence="2">ATCC 39006</strain>
    </source>
</reference>
<evidence type="ECO:0000313" key="3">
    <source>
        <dbReference type="Proteomes" id="UP000017700"/>
    </source>
</evidence>